<name>C6WLK9_ACTMD</name>
<keyword evidence="2" id="KW-1185">Reference proteome</keyword>
<dbReference type="EMBL" id="CP001630">
    <property type="protein sequence ID" value="ACU38402.1"/>
    <property type="molecule type" value="Genomic_DNA"/>
</dbReference>
<evidence type="ECO:0000313" key="2">
    <source>
        <dbReference type="Proteomes" id="UP000002213"/>
    </source>
</evidence>
<dbReference type="HOGENOM" id="CLU_2327587_0_0_11"/>
<dbReference type="Proteomes" id="UP000002213">
    <property type="component" value="Chromosome"/>
</dbReference>
<dbReference type="RefSeq" id="WP_015803289.1">
    <property type="nucleotide sequence ID" value="NC_013093.1"/>
</dbReference>
<gene>
    <name evidence="1" type="ordered locus">Amir_4564</name>
</gene>
<organism evidence="1 2">
    <name type="scientific">Actinosynnema mirum (strain ATCC 29888 / DSM 43827 / JCM 3225 / NBRC 14064 / NCIMB 13271 / NRRL B-12336 / IMRU 3971 / 101)</name>
    <dbReference type="NCBI Taxonomy" id="446462"/>
    <lineage>
        <taxon>Bacteria</taxon>
        <taxon>Bacillati</taxon>
        <taxon>Actinomycetota</taxon>
        <taxon>Actinomycetes</taxon>
        <taxon>Pseudonocardiales</taxon>
        <taxon>Pseudonocardiaceae</taxon>
        <taxon>Actinosynnema</taxon>
    </lineage>
</organism>
<evidence type="ECO:0000313" key="1">
    <source>
        <dbReference type="EMBL" id="ACU38402.1"/>
    </source>
</evidence>
<reference evidence="1 2" key="1">
    <citation type="journal article" date="2009" name="Stand. Genomic Sci.">
        <title>Complete genome sequence of Actinosynnema mirum type strain (101).</title>
        <authorList>
            <person name="Land M."/>
            <person name="Lapidus A."/>
            <person name="Mayilraj S."/>
            <person name="Chen F."/>
            <person name="Copeland A."/>
            <person name="Del Rio T.G."/>
            <person name="Nolan M."/>
            <person name="Lucas S."/>
            <person name="Tice H."/>
            <person name="Cheng J.F."/>
            <person name="Chertkov O."/>
            <person name="Bruce D."/>
            <person name="Goodwin L."/>
            <person name="Pitluck S."/>
            <person name="Rohde M."/>
            <person name="Goker M."/>
            <person name="Pati A."/>
            <person name="Ivanova N."/>
            <person name="Mavromatis K."/>
            <person name="Chen A."/>
            <person name="Palaniappan K."/>
            <person name="Hauser L."/>
            <person name="Chang Y.J."/>
            <person name="Jeffries C.C."/>
            <person name="Brettin T."/>
            <person name="Detter J.C."/>
            <person name="Han C."/>
            <person name="Chain P."/>
            <person name="Tindall B.J."/>
            <person name="Bristow J."/>
            <person name="Eisen J.A."/>
            <person name="Markowitz V."/>
            <person name="Hugenholtz P."/>
            <person name="Kyrpides N.C."/>
            <person name="Klenk H.P."/>
        </authorList>
    </citation>
    <scope>NUCLEOTIDE SEQUENCE [LARGE SCALE GENOMIC DNA]</scope>
    <source>
        <strain evidence="2">ATCC 29888 / DSM 43827 / JCM 3225 / NBRC 14064 / NCIMB 13271 / NRRL B-12336 / IMRU 3971 / 101</strain>
    </source>
</reference>
<proteinExistence type="predicted"/>
<sequence>MNEVPSESRNEEEPRRWVERLDVLDQAWAVTGQQLKVLPAPTSQCGQEDAVLAALHPDWSPHECFRAGQGAALLIDVAAGQLAALRSLVAAGNLVLTT</sequence>
<protein>
    <submittedName>
        <fullName evidence="1">Uncharacterized protein</fullName>
    </submittedName>
</protein>
<dbReference type="KEGG" id="ami:Amir_4564"/>
<accession>C6WLK9</accession>
<dbReference type="AlphaFoldDB" id="C6WLK9"/>